<organism evidence="2">
    <name type="scientific">Roseihalotalea indica</name>
    <dbReference type="NCBI Taxonomy" id="2867963"/>
    <lineage>
        <taxon>Bacteria</taxon>
        <taxon>Pseudomonadati</taxon>
        <taxon>Bacteroidota</taxon>
        <taxon>Cytophagia</taxon>
        <taxon>Cytophagales</taxon>
        <taxon>Catalimonadaceae</taxon>
        <taxon>Roseihalotalea</taxon>
    </lineage>
</organism>
<reference evidence="2" key="2">
    <citation type="journal article" date="2024" name="Antonie Van Leeuwenhoek">
        <title>Roseihalotalea indica gen. nov., sp. nov., a halophilic Bacteroidetes from mesopelagic Southwest Indian Ocean with higher carbohydrate metabolic potential.</title>
        <authorList>
            <person name="Chen B."/>
            <person name="Zhang M."/>
            <person name="Lin D."/>
            <person name="Ye J."/>
            <person name="Tang K."/>
        </authorList>
    </citation>
    <scope>NUCLEOTIDE SEQUENCE</scope>
    <source>
        <strain evidence="2">TK19036</strain>
    </source>
</reference>
<keyword evidence="1" id="KW-0732">Signal</keyword>
<sequence length="187" mass="20888">MRILHLTTVMLYLAVIQLRAQEVPAAVDSINPDPIPVIQLPDASELVPGQHNRAFLQQVGEEHQATVWQSGQQQQLRIFQQGEAQQLQLFQLGDGNNWHVTQQGIGHEYTGVLRGDENQIQVLQSGAYNSLQQDLIGNGMDYQITQQGSNLELIQIENNSLAPAYQVQQTGEDMRIIIENGIQSLPE</sequence>
<name>A0AA49GHQ8_9BACT</name>
<feature type="chain" id="PRO_5041330043" description="Curlin associated repeat-containing protein" evidence="1">
    <location>
        <begin position="21"/>
        <end position="187"/>
    </location>
</feature>
<gene>
    <name evidence="2" type="ORF">K4G66_16835</name>
</gene>
<accession>A0AA49GHQ8</accession>
<dbReference type="AlphaFoldDB" id="A0AA49GHQ8"/>
<reference evidence="2" key="1">
    <citation type="journal article" date="2023" name="Comput. Struct. Biotechnol. J.">
        <title>Discovery of a novel marine Bacteroidetes with a rich repertoire of carbohydrate-active enzymes.</title>
        <authorList>
            <person name="Chen B."/>
            <person name="Liu G."/>
            <person name="Chen Q."/>
            <person name="Wang H."/>
            <person name="Liu L."/>
            <person name="Tang K."/>
        </authorList>
    </citation>
    <scope>NUCLEOTIDE SEQUENCE</scope>
    <source>
        <strain evidence="2">TK19036</strain>
    </source>
</reference>
<dbReference type="EMBL" id="CP120682">
    <property type="protein sequence ID" value="WKN34048.1"/>
    <property type="molecule type" value="Genomic_DNA"/>
</dbReference>
<protein>
    <recommendedName>
        <fullName evidence="3">Curlin associated repeat-containing protein</fullName>
    </recommendedName>
</protein>
<evidence type="ECO:0000256" key="1">
    <source>
        <dbReference type="SAM" id="SignalP"/>
    </source>
</evidence>
<proteinExistence type="predicted"/>
<evidence type="ECO:0008006" key="3">
    <source>
        <dbReference type="Google" id="ProtNLM"/>
    </source>
</evidence>
<evidence type="ECO:0000313" key="2">
    <source>
        <dbReference type="EMBL" id="WKN34048.1"/>
    </source>
</evidence>
<feature type="signal peptide" evidence="1">
    <location>
        <begin position="1"/>
        <end position="20"/>
    </location>
</feature>